<evidence type="ECO:0000313" key="1">
    <source>
        <dbReference type="EMBL" id="EKN10129.1"/>
    </source>
</evidence>
<dbReference type="HOGENOM" id="CLU_2754252_0_0_10"/>
<dbReference type="PATRIC" id="fig|999419.3.peg.2094"/>
<reference evidence="1 2" key="1">
    <citation type="submission" date="2012-02" db="EMBL/GenBank/DDBJ databases">
        <title>The Genome Sequence of Parabacteroides johnsonii CL02T12C29.</title>
        <authorList>
            <consortium name="The Broad Institute Genome Sequencing Platform"/>
            <person name="Earl A."/>
            <person name="Ward D."/>
            <person name="Feldgarden M."/>
            <person name="Gevers D."/>
            <person name="Zitomersky N.L."/>
            <person name="Coyne M.J."/>
            <person name="Comstock L.E."/>
            <person name="Young S.K."/>
            <person name="Zeng Q."/>
            <person name="Gargeya S."/>
            <person name="Fitzgerald M."/>
            <person name="Haas B."/>
            <person name="Abouelleil A."/>
            <person name="Alvarado L."/>
            <person name="Arachchi H.M."/>
            <person name="Berlin A."/>
            <person name="Chapman S.B."/>
            <person name="Gearin G."/>
            <person name="Goldberg J."/>
            <person name="Griggs A."/>
            <person name="Gujja S."/>
            <person name="Hansen M."/>
            <person name="Heiman D."/>
            <person name="Howarth C."/>
            <person name="Larimer J."/>
            <person name="Lui A."/>
            <person name="MacDonald P.J.P."/>
            <person name="McCowen C."/>
            <person name="Montmayeur A."/>
            <person name="Murphy C."/>
            <person name="Neiman D."/>
            <person name="Pearson M."/>
            <person name="Priest M."/>
            <person name="Roberts A."/>
            <person name="Saif S."/>
            <person name="Shea T."/>
            <person name="Sisk P."/>
            <person name="Stolte C."/>
            <person name="Sykes S."/>
            <person name="Wortman J."/>
            <person name="Nusbaum C."/>
            <person name="Birren B."/>
        </authorList>
    </citation>
    <scope>NUCLEOTIDE SEQUENCE [LARGE SCALE GENOMIC DNA]</scope>
    <source>
        <strain evidence="1 2">CL02T12C29</strain>
    </source>
</reference>
<sequence length="70" mass="8221">MFHMQYPNAASPNNDSFHRHFCPNLPYRPMLLHTQEFIARNSSATKITSAWHYNFLSMAQPFPRQETVVP</sequence>
<dbReference type="EMBL" id="AGZP01000017">
    <property type="protein sequence ID" value="EKN10129.1"/>
    <property type="molecule type" value="Genomic_DNA"/>
</dbReference>
<comment type="caution">
    <text evidence="1">The sequence shown here is derived from an EMBL/GenBank/DDBJ whole genome shotgun (WGS) entry which is preliminary data.</text>
</comment>
<accession>K5Z3I5</accession>
<gene>
    <name evidence="1" type="ORF">HMPREF1077_02039</name>
</gene>
<name>K5Z3I5_9BACT</name>
<proteinExistence type="predicted"/>
<organism evidence="1 2">
    <name type="scientific">Parabacteroides johnsonii CL02T12C29</name>
    <dbReference type="NCBI Taxonomy" id="999419"/>
    <lineage>
        <taxon>Bacteria</taxon>
        <taxon>Pseudomonadati</taxon>
        <taxon>Bacteroidota</taxon>
        <taxon>Bacteroidia</taxon>
        <taxon>Bacteroidales</taxon>
        <taxon>Tannerellaceae</taxon>
        <taxon>Parabacteroides</taxon>
    </lineage>
</organism>
<dbReference type="Proteomes" id="UP000001218">
    <property type="component" value="Unassembled WGS sequence"/>
</dbReference>
<dbReference type="AlphaFoldDB" id="K5Z3I5"/>
<protein>
    <submittedName>
        <fullName evidence="1">Uncharacterized protein</fullName>
    </submittedName>
</protein>
<evidence type="ECO:0000313" key="2">
    <source>
        <dbReference type="Proteomes" id="UP000001218"/>
    </source>
</evidence>